<protein>
    <recommendedName>
        <fullName evidence="4">Fork-head domain-containing protein</fullName>
    </recommendedName>
</protein>
<evidence type="ECO:0000259" key="4">
    <source>
        <dbReference type="PROSITE" id="PS50039"/>
    </source>
</evidence>
<feature type="domain" description="Fork-head" evidence="4">
    <location>
        <begin position="77"/>
        <end position="163"/>
    </location>
</feature>
<comment type="caution">
    <text evidence="5">The sequence shown here is derived from an EMBL/GenBank/DDBJ whole genome shotgun (WGS) entry which is preliminary data.</text>
</comment>
<dbReference type="InterPro" id="IPR056632">
    <property type="entry name" value="DUF7730"/>
</dbReference>
<feature type="region of interest" description="Disordered" evidence="3">
    <location>
        <begin position="432"/>
        <end position="460"/>
    </location>
</feature>
<dbReference type="PROSITE" id="PS50039">
    <property type="entry name" value="FORK_HEAD_3"/>
    <property type="match status" value="1"/>
</dbReference>
<dbReference type="PANTHER" id="PTHR42085">
    <property type="entry name" value="F-BOX DOMAIN-CONTAINING PROTEIN"/>
    <property type="match status" value="1"/>
</dbReference>
<dbReference type="PANTHER" id="PTHR42085:SF1">
    <property type="entry name" value="F-BOX DOMAIN-CONTAINING PROTEIN"/>
    <property type="match status" value="1"/>
</dbReference>
<dbReference type="InterPro" id="IPR038883">
    <property type="entry name" value="AN11006-like"/>
</dbReference>
<feature type="region of interest" description="Disordered" evidence="3">
    <location>
        <begin position="1"/>
        <end position="23"/>
    </location>
</feature>
<evidence type="ECO:0000313" key="5">
    <source>
        <dbReference type="EMBL" id="KAK5700594.1"/>
    </source>
</evidence>
<dbReference type="Proteomes" id="UP001310594">
    <property type="component" value="Unassembled WGS sequence"/>
</dbReference>
<sequence length="460" mass="51374">MDGTNGEVEHDPGKKSDSQGHSSQTYTLYSPACIGIDAECDAIDPDDPSYCVHDRQCEVPVDYIVSSIRKHTLSMHKPPYTGGELVVMAWFCDADQAPHARESAFKWILDQFPYYRMVNAILRSAQGLTHGRAELVVPGLSEAYAESDRSIATVKRTGEKWQNPPIGYSTCLVPGRVYLRSSVEPTIKRVPFRFLDLPPEMRLAVYSRLFIQEKPGFIATTGGDPFGVLLLRPCGELNRYNIESQELGTGLGSPEMRQTLARELALSQTCKQLCGEVLPYFYGENRFRFGSLEDFEDVLNRLTPSHATHLSDICLSVTSCGRENGCMGLSRALQMLRTTKKLKRFEVEFVEDEEKMLNIGLGVVKKHGMDGEGLSDEDAARFKQMGRDIAKVLLLLPPVAAHARVLVITGNCPHIKAYIWAEVAKVKSRNPVSQFQQQEGDMVTQDFEGADQNDQDEERS</sequence>
<accession>A0AAN7VS08</accession>
<reference evidence="5" key="1">
    <citation type="submission" date="2023-08" db="EMBL/GenBank/DDBJ databases">
        <title>Black Yeasts Isolated from many extreme environments.</title>
        <authorList>
            <person name="Coleine C."/>
            <person name="Stajich J.E."/>
            <person name="Selbmann L."/>
        </authorList>
    </citation>
    <scope>NUCLEOTIDE SEQUENCE</scope>
    <source>
        <strain evidence="5">CCFEE 5810</strain>
    </source>
</reference>
<keyword evidence="2" id="KW-0539">Nucleus</keyword>
<feature type="compositionally biased region" description="Acidic residues" evidence="3">
    <location>
        <begin position="448"/>
        <end position="460"/>
    </location>
</feature>
<dbReference type="InterPro" id="IPR001766">
    <property type="entry name" value="Fork_head_dom"/>
</dbReference>
<feature type="DNA-binding region" description="Fork-head" evidence="2">
    <location>
        <begin position="77"/>
        <end position="163"/>
    </location>
</feature>
<keyword evidence="1 2" id="KW-0238">DNA-binding</keyword>
<proteinExistence type="predicted"/>
<feature type="compositionally biased region" description="Basic and acidic residues" evidence="3">
    <location>
        <begin position="7"/>
        <end position="18"/>
    </location>
</feature>
<dbReference type="EMBL" id="JAVRQU010000007">
    <property type="protein sequence ID" value="KAK5700594.1"/>
    <property type="molecule type" value="Genomic_DNA"/>
</dbReference>
<evidence type="ECO:0000256" key="3">
    <source>
        <dbReference type="SAM" id="MobiDB-lite"/>
    </source>
</evidence>
<dbReference type="GO" id="GO:0005634">
    <property type="term" value="C:nucleus"/>
    <property type="evidence" value="ECO:0007669"/>
    <property type="project" value="UniProtKB-SubCell"/>
</dbReference>
<name>A0AAN7VS08_9PEZI</name>
<evidence type="ECO:0000256" key="1">
    <source>
        <dbReference type="ARBA" id="ARBA00023125"/>
    </source>
</evidence>
<evidence type="ECO:0000313" key="6">
    <source>
        <dbReference type="Proteomes" id="UP001310594"/>
    </source>
</evidence>
<dbReference type="Pfam" id="PF24864">
    <property type="entry name" value="DUF7730"/>
    <property type="match status" value="1"/>
</dbReference>
<evidence type="ECO:0000256" key="2">
    <source>
        <dbReference type="PROSITE-ProRule" id="PRU00089"/>
    </source>
</evidence>
<gene>
    <name evidence="5" type="ORF">LTR97_005111</name>
</gene>
<comment type="subcellular location">
    <subcellularLocation>
        <location evidence="2">Nucleus</location>
    </subcellularLocation>
</comment>
<dbReference type="GO" id="GO:0043565">
    <property type="term" value="F:sequence-specific DNA binding"/>
    <property type="evidence" value="ECO:0007669"/>
    <property type="project" value="InterPro"/>
</dbReference>
<organism evidence="5 6">
    <name type="scientific">Elasticomyces elasticus</name>
    <dbReference type="NCBI Taxonomy" id="574655"/>
    <lineage>
        <taxon>Eukaryota</taxon>
        <taxon>Fungi</taxon>
        <taxon>Dikarya</taxon>
        <taxon>Ascomycota</taxon>
        <taxon>Pezizomycotina</taxon>
        <taxon>Dothideomycetes</taxon>
        <taxon>Dothideomycetidae</taxon>
        <taxon>Mycosphaerellales</taxon>
        <taxon>Teratosphaeriaceae</taxon>
        <taxon>Elasticomyces</taxon>
    </lineage>
</organism>
<dbReference type="GO" id="GO:0003700">
    <property type="term" value="F:DNA-binding transcription factor activity"/>
    <property type="evidence" value="ECO:0007669"/>
    <property type="project" value="InterPro"/>
</dbReference>
<dbReference type="AlphaFoldDB" id="A0AAN7VS08"/>